<dbReference type="Proteomes" id="UP000184442">
    <property type="component" value="Unassembled WGS sequence"/>
</dbReference>
<reference evidence="1 2" key="1">
    <citation type="submission" date="2016-11" db="EMBL/GenBank/DDBJ databases">
        <authorList>
            <person name="Jaros S."/>
            <person name="Januszkiewicz K."/>
            <person name="Wedrychowicz H."/>
        </authorList>
    </citation>
    <scope>NUCLEOTIDE SEQUENCE [LARGE SCALE GENOMIC DNA]</scope>
    <source>
        <strain evidence="1 2">DSM 19022</strain>
    </source>
</reference>
<dbReference type="PROSITE" id="PS51257">
    <property type="entry name" value="PROKAR_LIPOPROTEIN"/>
    <property type="match status" value="1"/>
</dbReference>
<gene>
    <name evidence="1" type="ORF">SAMN02745176_01741</name>
</gene>
<name>A0A1M6EWK9_9FIRM</name>
<accession>A0A1M6EWK9</accession>
<dbReference type="OrthoDB" id="1906906at2"/>
<evidence type="ECO:0000313" key="2">
    <source>
        <dbReference type="Proteomes" id="UP000184442"/>
    </source>
</evidence>
<keyword evidence="2" id="KW-1185">Reference proteome</keyword>
<dbReference type="SUPFAM" id="SSF82171">
    <property type="entry name" value="DPP6 N-terminal domain-like"/>
    <property type="match status" value="1"/>
</dbReference>
<proteinExistence type="predicted"/>
<evidence type="ECO:0008006" key="3">
    <source>
        <dbReference type="Google" id="ProtNLM"/>
    </source>
</evidence>
<protein>
    <recommendedName>
        <fullName evidence="3">Lipoprotein</fullName>
    </recommendedName>
</protein>
<sequence length="617" mass="71220">MKKLFILLLCSITLLSSCTIKENELVIIDNRDNNKNSTSAKIKDWQIDIASQKIAIEKNKEVISKLGENIIPITVSPDHSVVIGYSNVKDETTDIRNSMVIAGNMVQYMDLFACDIANNTNKYLGKFMSIKSFQFDHEGKQWAFIDGEDNVYIYNLENGELYKVIEKYNYREFNTICWSRDSKRLMFNNRMIFDIASREFISIAADSYTPFIKVGFSNNTFITEMKNNKYDNIIALYNFDNKSYTQIADGYYKDSDNTNLIYTVDLLQGLKIVNLKTLESKTIEDGPVYCANILKSTGEIIYTTLNSNFDDDRYLLVKIDPETMTKKVFPLCTPSYYLSPAEDVLNFISDYSENSTMIDLNSFKVIKTINKKDNEDLKNIKSTILKMFYLDYSFNGSYDEYEVKAKKIYTNTEYPVPQEALNNKLTDFKRFNTPLPNNQKEDYIPPSISFDSISIKGNKASINIGRFFINSIELVKIEDEWYITGFSTHPESKEVSQIRKTVKNHIDAILSGNKAEALKHWEGMEENETVENNRNVVENLINNRDKILIEIGETELWSMSDPHRAESPEAATEARTKVIIKDGKNISKYKIVLSRRNRGEFEIQFWDTDPLSVSQLY</sequence>
<evidence type="ECO:0000313" key="1">
    <source>
        <dbReference type="EMBL" id="SHI89812.1"/>
    </source>
</evidence>
<dbReference type="Gene3D" id="2.130.10.10">
    <property type="entry name" value="YVTN repeat-like/Quinoprotein amine dehydrogenase"/>
    <property type="match status" value="1"/>
</dbReference>
<dbReference type="STRING" id="1122184.SAMN02745176_01741"/>
<dbReference type="InterPro" id="IPR015943">
    <property type="entry name" value="WD40/YVTN_repeat-like_dom_sf"/>
</dbReference>
<dbReference type="RefSeq" id="WP_073025820.1">
    <property type="nucleotide sequence ID" value="NZ_FQZS01000010.1"/>
</dbReference>
<dbReference type="EMBL" id="FQZS01000010">
    <property type="protein sequence ID" value="SHI89812.1"/>
    <property type="molecule type" value="Genomic_DNA"/>
</dbReference>
<organism evidence="1 2">
    <name type="scientific">Lutispora thermophila DSM 19022</name>
    <dbReference type="NCBI Taxonomy" id="1122184"/>
    <lineage>
        <taxon>Bacteria</taxon>
        <taxon>Bacillati</taxon>
        <taxon>Bacillota</taxon>
        <taxon>Clostridia</taxon>
        <taxon>Lutisporales</taxon>
        <taxon>Lutisporaceae</taxon>
        <taxon>Lutispora</taxon>
    </lineage>
</organism>
<dbReference type="AlphaFoldDB" id="A0A1M6EWK9"/>